<evidence type="ECO:0000256" key="1">
    <source>
        <dbReference type="ARBA" id="ARBA00010617"/>
    </source>
</evidence>
<dbReference type="EMBL" id="CM000766">
    <property type="protein sequence ID" value="OQU79998.1"/>
    <property type="molecule type" value="Genomic_DNA"/>
</dbReference>
<dbReference type="GO" id="GO:0006629">
    <property type="term" value="P:lipid metabolic process"/>
    <property type="evidence" value="ECO:0007669"/>
    <property type="project" value="UniProtKB-ARBA"/>
</dbReference>
<keyword evidence="7" id="KW-0472">Membrane</keyword>
<dbReference type="PANTHER" id="PTHR24296">
    <property type="entry name" value="CYTOCHROME P450"/>
    <property type="match status" value="1"/>
</dbReference>
<dbReference type="InParanoid" id="A0A1Z5R8B3"/>
<keyword evidence="6" id="KW-0503">Monooxygenase</keyword>
<evidence type="ECO:0000256" key="2">
    <source>
        <dbReference type="ARBA" id="ARBA00022723"/>
    </source>
</evidence>
<dbReference type="GO" id="GO:0020037">
    <property type="term" value="F:heme binding"/>
    <property type="evidence" value="ECO:0007669"/>
    <property type="project" value="InterPro"/>
</dbReference>
<proteinExistence type="inferred from homology"/>
<dbReference type="Gramene" id="OQU79998">
    <property type="protein sequence ID" value="OQU79998"/>
    <property type="gene ID" value="SORBI_3007G064600"/>
</dbReference>
<dbReference type="InterPro" id="IPR036396">
    <property type="entry name" value="Cyt_P450_sf"/>
</dbReference>
<reference evidence="9" key="2">
    <citation type="journal article" date="2018" name="Plant J.">
        <title>The Sorghum bicolor reference genome: improved assembly, gene annotations, a transcriptome atlas, and signatures of genome organization.</title>
        <authorList>
            <person name="McCormick R.F."/>
            <person name="Truong S.K."/>
            <person name="Sreedasyam A."/>
            <person name="Jenkins J."/>
            <person name="Shu S."/>
            <person name="Sims D."/>
            <person name="Kennedy M."/>
            <person name="Amirebrahimi M."/>
            <person name="Weers B.D."/>
            <person name="McKinley B."/>
            <person name="Mattison A."/>
            <person name="Morishige D.T."/>
            <person name="Grimwood J."/>
            <person name="Schmutz J."/>
            <person name="Mullet J.E."/>
        </authorList>
    </citation>
    <scope>NUCLEOTIDE SEQUENCE [LARGE SCALE GENOMIC DNA]</scope>
    <source>
        <strain evidence="9">cv. BTx623</strain>
    </source>
</reference>
<dbReference type="PRINTS" id="PR00463">
    <property type="entry name" value="EP450I"/>
</dbReference>
<keyword evidence="3 6" id="KW-0560">Oxidoreductase</keyword>
<feature type="transmembrane region" description="Helical" evidence="7">
    <location>
        <begin position="6"/>
        <end position="23"/>
    </location>
</feature>
<comment type="cofactor">
    <cofactor evidence="5">
        <name>heme</name>
        <dbReference type="ChEBI" id="CHEBI:30413"/>
    </cofactor>
</comment>
<dbReference type="STRING" id="4558.A0A1Z5R8B3"/>
<dbReference type="Gene3D" id="1.10.630.10">
    <property type="entry name" value="Cytochrome P450"/>
    <property type="match status" value="1"/>
</dbReference>
<evidence type="ECO:0000256" key="5">
    <source>
        <dbReference type="PIRSR" id="PIRSR602401-1"/>
    </source>
</evidence>
<dbReference type="GO" id="GO:0016705">
    <property type="term" value="F:oxidoreductase activity, acting on paired donors, with incorporation or reduction of molecular oxygen"/>
    <property type="evidence" value="ECO:0007669"/>
    <property type="project" value="InterPro"/>
</dbReference>
<dbReference type="GO" id="GO:0004497">
    <property type="term" value="F:monooxygenase activity"/>
    <property type="evidence" value="ECO:0007669"/>
    <property type="project" value="UniProtKB-KW"/>
</dbReference>
<dbReference type="CDD" id="cd11064">
    <property type="entry name" value="CYP86A"/>
    <property type="match status" value="1"/>
</dbReference>
<name>A0A1Z5R8B3_SORBI</name>
<keyword evidence="7" id="KW-1133">Transmembrane helix</keyword>
<dbReference type="eggNOG" id="KOG0157">
    <property type="taxonomic scope" value="Eukaryota"/>
</dbReference>
<keyword evidence="9" id="KW-1185">Reference proteome</keyword>
<dbReference type="AlphaFoldDB" id="A0A1Z5R8B3"/>
<dbReference type="PROSITE" id="PS00086">
    <property type="entry name" value="CYTOCHROME_P450"/>
    <property type="match status" value="1"/>
</dbReference>
<dbReference type="InterPro" id="IPR017972">
    <property type="entry name" value="Cyt_P450_CS"/>
</dbReference>
<dbReference type="GO" id="GO:0005506">
    <property type="term" value="F:iron ion binding"/>
    <property type="evidence" value="ECO:0007669"/>
    <property type="project" value="InterPro"/>
</dbReference>
<evidence type="ECO:0008006" key="10">
    <source>
        <dbReference type="Google" id="ProtNLM"/>
    </source>
</evidence>
<keyword evidence="4 5" id="KW-0408">Iron</keyword>
<accession>A0A1Z5R8B3</accession>
<evidence type="ECO:0000313" key="8">
    <source>
        <dbReference type="EMBL" id="OQU79998.1"/>
    </source>
</evidence>
<gene>
    <name evidence="8" type="ORF">SORBI_3007G064600</name>
</gene>
<protein>
    <recommendedName>
        <fullName evidence="10">Cytochrome P450</fullName>
    </recommendedName>
</protein>
<dbReference type="OMA" id="FIMEMME"/>
<evidence type="ECO:0000256" key="3">
    <source>
        <dbReference type="ARBA" id="ARBA00023002"/>
    </source>
</evidence>
<dbReference type="OrthoDB" id="3203564at2759"/>
<dbReference type="InterPro" id="IPR001128">
    <property type="entry name" value="Cyt_P450"/>
</dbReference>
<dbReference type="SUPFAM" id="SSF48264">
    <property type="entry name" value="Cytochrome P450"/>
    <property type="match status" value="1"/>
</dbReference>
<evidence type="ECO:0000256" key="6">
    <source>
        <dbReference type="RuleBase" id="RU000461"/>
    </source>
</evidence>
<reference evidence="8 9" key="1">
    <citation type="journal article" date="2009" name="Nature">
        <title>The Sorghum bicolor genome and the diversification of grasses.</title>
        <authorList>
            <person name="Paterson A.H."/>
            <person name="Bowers J.E."/>
            <person name="Bruggmann R."/>
            <person name="Dubchak I."/>
            <person name="Grimwood J."/>
            <person name="Gundlach H."/>
            <person name="Haberer G."/>
            <person name="Hellsten U."/>
            <person name="Mitros T."/>
            <person name="Poliakov A."/>
            <person name="Schmutz J."/>
            <person name="Spannagl M."/>
            <person name="Tang H."/>
            <person name="Wang X."/>
            <person name="Wicker T."/>
            <person name="Bharti A.K."/>
            <person name="Chapman J."/>
            <person name="Feltus F.A."/>
            <person name="Gowik U."/>
            <person name="Grigoriev I.V."/>
            <person name="Lyons E."/>
            <person name="Maher C.A."/>
            <person name="Martis M."/>
            <person name="Narechania A."/>
            <person name="Otillar R.P."/>
            <person name="Penning B.W."/>
            <person name="Salamov A.A."/>
            <person name="Wang Y."/>
            <person name="Zhang L."/>
            <person name="Carpita N.C."/>
            <person name="Freeling M."/>
            <person name="Gingle A.R."/>
            <person name="Hash C.T."/>
            <person name="Keller B."/>
            <person name="Klein P."/>
            <person name="Kresovich S."/>
            <person name="McCann M.C."/>
            <person name="Ming R."/>
            <person name="Peterson D.G."/>
            <person name="Mehboob-ur-Rahman"/>
            <person name="Ware D."/>
            <person name="Westhoff P."/>
            <person name="Mayer K.F."/>
            <person name="Messing J."/>
            <person name="Rokhsar D.S."/>
        </authorList>
    </citation>
    <scope>NUCLEOTIDE SEQUENCE [LARGE SCALE GENOMIC DNA]</scope>
    <source>
        <strain evidence="9">cv. BTx623</strain>
    </source>
</reference>
<feature type="transmembrane region" description="Helical" evidence="7">
    <location>
        <begin position="35"/>
        <end position="53"/>
    </location>
</feature>
<evidence type="ECO:0000256" key="4">
    <source>
        <dbReference type="ARBA" id="ARBA00023004"/>
    </source>
</evidence>
<evidence type="ECO:0000256" key="7">
    <source>
        <dbReference type="SAM" id="Phobius"/>
    </source>
</evidence>
<dbReference type="PRINTS" id="PR00385">
    <property type="entry name" value="P450"/>
</dbReference>
<keyword evidence="7" id="KW-0812">Transmembrane</keyword>
<dbReference type="InterPro" id="IPR002401">
    <property type="entry name" value="Cyt_P450_E_grp-I"/>
</dbReference>
<keyword evidence="5 6" id="KW-0349">Heme</keyword>
<keyword evidence="2 5" id="KW-0479">Metal-binding</keyword>
<dbReference type="Pfam" id="PF00067">
    <property type="entry name" value="p450"/>
    <property type="match status" value="1"/>
</dbReference>
<sequence length="525" mass="58031">MALWSPALLIPIAALLAPSYFYIKYKRSNSPILPVIWPVVGILPGIVANFNNLHDLITAVLSAVMCNYMVHGPVGTRIQYFLTSDPQNVRHIFTSNHPNYPKGEEFAEIFDVMKGSFFTVDAESGRHHRAKVQSILSNPQILALITDCCRNKVGKGLLSFLSRMANAGTAFDMQQLNARYAFDVAATPVFGVDTGLLSPDPDMPPLHVTDAMDTVMEVPIFRHVMPALVWKVMRRLNIGPERRLATAQAVLRGFVVKMMETRKTRRHSSVGKEGDEAAASLDIQSSYINDTNYGDDDELLIATLINYLIAGRDTVGAGLSWLFYNISRNPSVLSSIRKELAPIASRKAAATATTAAADNKEPNATVTFEPEETKGLVYLQAAVLETLRLYPPVPFERKTVLCEDTLPSGHEVGAGDTIVISLYAMARMDPVWGNDCHEYRPERWLSGDGSKLQYIPSHKFLTFSSGPRMCLGKDIGIMQVKTAAANVLWNFDLELLEGHAVEPKLSTILQMKNGLVVKVKKRVQE</sequence>
<evidence type="ECO:0000313" key="9">
    <source>
        <dbReference type="Proteomes" id="UP000000768"/>
    </source>
</evidence>
<organism evidence="8 9">
    <name type="scientific">Sorghum bicolor</name>
    <name type="common">Sorghum</name>
    <name type="synonym">Sorghum vulgare</name>
    <dbReference type="NCBI Taxonomy" id="4558"/>
    <lineage>
        <taxon>Eukaryota</taxon>
        <taxon>Viridiplantae</taxon>
        <taxon>Streptophyta</taxon>
        <taxon>Embryophyta</taxon>
        <taxon>Tracheophyta</taxon>
        <taxon>Spermatophyta</taxon>
        <taxon>Magnoliopsida</taxon>
        <taxon>Liliopsida</taxon>
        <taxon>Poales</taxon>
        <taxon>Poaceae</taxon>
        <taxon>PACMAD clade</taxon>
        <taxon>Panicoideae</taxon>
        <taxon>Andropogonodae</taxon>
        <taxon>Andropogoneae</taxon>
        <taxon>Sorghinae</taxon>
        <taxon>Sorghum</taxon>
    </lineage>
</organism>
<dbReference type="Proteomes" id="UP000000768">
    <property type="component" value="Chromosome 7"/>
</dbReference>
<comment type="similarity">
    <text evidence="1 6">Belongs to the cytochrome P450 family.</text>
</comment>
<feature type="binding site" description="axial binding residue" evidence="5">
    <location>
        <position position="470"/>
    </location>
    <ligand>
        <name>heme</name>
        <dbReference type="ChEBI" id="CHEBI:30413"/>
    </ligand>
    <ligandPart>
        <name>Fe</name>
        <dbReference type="ChEBI" id="CHEBI:18248"/>
    </ligandPart>
</feature>